<keyword evidence="9" id="KW-1087">Inhibition of host complement factors by virus</keyword>
<keyword evidence="2" id="KW-1032">Host cell membrane</keyword>
<keyword evidence="19" id="KW-1133">Transmembrane helix</keyword>
<evidence type="ECO:0000256" key="18">
    <source>
        <dbReference type="PROSITE-ProRule" id="PRU00302"/>
    </source>
</evidence>
<dbReference type="PANTHER" id="PTHR45656:SF4">
    <property type="entry name" value="PROTEIN CBR-CLEC-78"/>
    <property type="match status" value="1"/>
</dbReference>
<evidence type="ECO:0000256" key="6">
    <source>
        <dbReference type="ARBA" id="ARBA00022844"/>
    </source>
</evidence>
<accession>Q08F25</accession>
<dbReference type="EMBL" id="AY689437">
    <property type="protein sequence ID" value="ABI99140.1"/>
    <property type="molecule type" value="Genomic_DNA"/>
</dbReference>
<dbReference type="GO" id="GO:0020002">
    <property type="term" value="C:host cell plasma membrane"/>
    <property type="evidence" value="ECO:0007669"/>
    <property type="project" value="UniProtKB-SubCell"/>
</dbReference>
<keyword evidence="10" id="KW-0899">Viral immunoevasion</keyword>
<comment type="subcellular location">
    <subcellularLocation>
        <location evidence="11">Host cell membrane</location>
        <topology evidence="11">Peripheral membrane protein</topology>
        <orientation evidence="11">Extracellular side</orientation>
    </subcellularLocation>
    <subcellularLocation>
        <location evidence="1">Virion membrane</location>
        <topology evidence="1">Peripheral membrane protein</topology>
    </subcellularLocation>
</comment>
<dbReference type="PANTHER" id="PTHR45656">
    <property type="entry name" value="PROTEIN CBR-CLEC-78"/>
    <property type="match status" value="1"/>
</dbReference>
<organism evidence="21 22">
    <name type="scientific">Deerpox virus (strain W-1170-84)</name>
    <name type="common">DPV</name>
    <dbReference type="NCBI Taxonomy" id="305676"/>
    <lineage>
        <taxon>Viruses</taxon>
        <taxon>Varidnaviria</taxon>
        <taxon>Bamfordvirae</taxon>
        <taxon>Nucleocytoviricota</taxon>
        <taxon>Pokkesviricetes</taxon>
        <taxon>Chitovirales</taxon>
        <taxon>Poxviridae</taxon>
        <taxon>Chordopoxvirinae</taxon>
        <taxon>Cervidpoxvirus</taxon>
        <taxon>Cervidpoxvirus muledeerpox</taxon>
        <taxon>Mule deerpox virus</taxon>
    </lineage>
</organism>
<dbReference type="GO" id="GO:0055036">
    <property type="term" value="C:virion membrane"/>
    <property type="evidence" value="ECO:0007669"/>
    <property type="project" value="UniProtKB-SubCell"/>
</dbReference>
<evidence type="ECO:0000256" key="1">
    <source>
        <dbReference type="ARBA" id="ARBA00004650"/>
    </source>
</evidence>
<evidence type="ECO:0000259" key="20">
    <source>
        <dbReference type="PROSITE" id="PS50923"/>
    </source>
</evidence>
<sequence>MKIILYLFIGVCYVHGVKSMYCDKPDDISNGFITELMEKYEIGKLIEYTCNTDYALIGDRFRTCIKDKNNAVWSNKAPFCMLKECNDPPSIINGKIYNKREMYKVGDEIYYVCNEHKGVQYSLVGNEKITCTQDKSWKPDPPICKMINCRFPALQNGYINGIPSNKKFYYKTRVGFSCKSGFDLVGEKYSTCNINATWFPSIPTCVRNKPIDDIIYLKPVDDNFDDLDNEDKINTILHNNDANSTRINQEKENGNIFTVIILLSIISFMFILGVLSLLCSCMLKSSSKTSVYNKL</sequence>
<dbReference type="SMART" id="SM00032">
    <property type="entry name" value="CCP"/>
    <property type="match status" value="3"/>
</dbReference>
<dbReference type="GO" id="GO:0042784">
    <property type="term" value="P:symbiont-mediated suppression of host complement activation"/>
    <property type="evidence" value="ECO:0007669"/>
    <property type="project" value="UniProtKB-KW"/>
</dbReference>
<feature type="domain" description="Sushi" evidence="20">
    <location>
        <begin position="83"/>
        <end position="146"/>
    </location>
</feature>
<organismHost>
    <name type="scientific">Odocoileus hemionus</name>
    <name type="common">Mule deer</name>
    <name type="synonym">Cervus hemionus</name>
    <dbReference type="NCBI Taxonomy" id="9872"/>
</organismHost>
<dbReference type="InterPro" id="IPR035976">
    <property type="entry name" value="Sushi/SCR/CCP_sf"/>
</dbReference>
<dbReference type="CDD" id="cd00033">
    <property type="entry name" value="CCP"/>
    <property type="match status" value="3"/>
</dbReference>
<evidence type="ECO:0000256" key="8">
    <source>
        <dbReference type="ARBA" id="ARBA00023157"/>
    </source>
</evidence>
<keyword evidence="3 18" id="KW-0768">Sushi</keyword>
<feature type="domain" description="Sushi" evidence="20">
    <location>
        <begin position="147"/>
        <end position="207"/>
    </location>
</feature>
<keyword evidence="7" id="KW-1043">Host membrane</keyword>
<evidence type="ECO:0000256" key="9">
    <source>
        <dbReference type="ARBA" id="ARBA00023252"/>
    </source>
</evidence>
<dbReference type="InterPro" id="IPR051277">
    <property type="entry name" value="SEZ6_CSMD_C4BPB_Regulators"/>
</dbReference>
<keyword evidence="19" id="KW-0812">Transmembrane</keyword>
<evidence type="ECO:0000256" key="15">
    <source>
        <dbReference type="ARBA" id="ARBA00077807"/>
    </source>
</evidence>
<feature type="disulfide bond" evidence="18">
    <location>
        <begin position="149"/>
        <end position="192"/>
    </location>
</feature>
<dbReference type="PROSITE" id="PS50923">
    <property type="entry name" value="SUSHI"/>
    <property type="match status" value="3"/>
</dbReference>
<keyword evidence="19" id="KW-0472">Membrane</keyword>
<evidence type="ECO:0000256" key="2">
    <source>
        <dbReference type="ARBA" id="ARBA00022511"/>
    </source>
</evidence>
<keyword evidence="6" id="KW-0946">Virion</keyword>
<dbReference type="SUPFAM" id="SSF57535">
    <property type="entry name" value="Complement control module/SCR domain"/>
    <property type="match status" value="3"/>
</dbReference>
<reference evidence="21 22" key="1">
    <citation type="journal article" date="2005" name="J. Virol.">
        <title>Genome of deerpox virus.</title>
        <authorList>
            <person name="Afonso C.L."/>
            <person name="Delhon G."/>
            <person name="Tulman E.R."/>
            <person name="Lu Z."/>
            <person name="Zsak A."/>
            <person name="Becerra V.M."/>
            <person name="Zsak L."/>
            <person name="Kutish G.F."/>
            <person name="Rock D.L."/>
        </authorList>
    </citation>
    <scope>NUCLEOTIDE SEQUENCE [LARGE SCALE GENOMIC DNA]</scope>
    <source>
        <strain evidence="21">W-1170-84</strain>
    </source>
</reference>
<evidence type="ECO:0000256" key="19">
    <source>
        <dbReference type="SAM" id="Phobius"/>
    </source>
</evidence>
<evidence type="ECO:0000313" key="22">
    <source>
        <dbReference type="Proteomes" id="UP000162522"/>
    </source>
</evidence>
<dbReference type="Proteomes" id="UP000162522">
    <property type="component" value="Segment"/>
</dbReference>
<evidence type="ECO:0000256" key="7">
    <source>
        <dbReference type="ARBA" id="ARBA00022870"/>
    </source>
</evidence>
<protein>
    <recommendedName>
        <fullName evidence="14">Complement control protein C3</fullName>
    </recommendedName>
    <alternativeName>
        <fullName evidence="17">28 kDa protein</fullName>
    </alternativeName>
    <alternativeName>
        <fullName evidence="15">Secretory protein 35</fullName>
    </alternativeName>
    <alternativeName>
        <fullName evidence="16">VCP</fullName>
    </alternativeName>
</protein>
<keyword evidence="9" id="KW-0945">Host-virus interaction</keyword>
<feature type="transmembrane region" description="Helical" evidence="19">
    <location>
        <begin position="256"/>
        <end position="278"/>
    </location>
</feature>
<evidence type="ECO:0000256" key="16">
    <source>
        <dbReference type="ARBA" id="ARBA00078481"/>
    </source>
</evidence>
<evidence type="ECO:0000256" key="13">
    <source>
        <dbReference type="ARBA" id="ARBA00066298"/>
    </source>
</evidence>
<proteinExistence type="predicted"/>
<gene>
    <name evidence="21" type="ORF">DpV84gp156</name>
</gene>
<evidence type="ECO:0000256" key="3">
    <source>
        <dbReference type="ARBA" id="ARBA00022659"/>
    </source>
</evidence>
<feature type="disulfide bond" evidence="18">
    <location>
        <begin position="178"/>
        <end position="205"/>
    </location>
</feature>
<keyword evidence="4" id="KW-0732">Signal</keyword>
<evidence type="ECO:0000256" key="10">
    <source>
        <dbReference type="ARBA" id="ARBA00023280"/>
    </source>
</evidence>
<comment type="subunit">
    <text evidence="13">Heterodimer with A56 protein; disulfide-linked.</text>
</comment>
<dbReference type="InterPro" id="IPR000436">
    <property type="entry name" value="Sushi_SCR_CCP_dom"/>
</dbReference>
<evidence type="ECO:0000256" key="11">
    <source>
        <dbReference type="ARBA" id="ARBA00037804"/>
    </source>
</evidence>
<evidence type="ECO:0000256" key="4">
    <source>
        <dbReference type="ARBA" id="ARBA00022729"/>
    </source>
</evidence>
<feature type="domain" description="Sushi" evidence="20">
    <location>
        <begin position="20"/>
        <end position="82"/>
    </location>
</feature>
<keyword evidence="8 18" id="KW-1015">Disulfide bond</keyword>
<dbReference type="Gene3D" id="2.10.70.10">
    <property type="entry name" value="Complement Module, domain 1"/>
    <property type="match status" value="3"/>
</dbReference>
<dbReference type="Pfam" id="PF00084">
    <property type="entry name" value="Sushi"/>
    <property type="match status" value="3"/>
</dbReference>
<evidence type="ECO:0000256" key="14">
    <source>
        <dbReference type="ARBA" id="ARBA00070875"/>
    </source>
</evidence>
<comment type="function">
    <text evidence="12">Serves to protect the virus against complement attack by inhibiting both classical and alternative pathways of complement activation. Binds C3b and C4b.</text>
</comment>
<evidence type="ECO:0000256" key="5">
    <source>
        <dbReference type="ARBA" id="ARBA00022737"/>
    </source>
</evidence>
<keyword evidence="5" id="KW-0677">Repeat</keyword>
<name>Q08F25_DPV84</name>
<evidence type="ECO:0000256" key="17">
    <source>
        <dbReference type="ARBA" id="ARBA00082341"/>
    </source>
</evidence>
<dbReference type="FunFam" id="2.10.70.10:FF:000014">
    <property type="entry name" value="Membrane cofactor protein"/>
    <property type="match status" value="1"/>
</dbReference>
<evidence type="ECO:0000313" key="21">
    <source>
        <dbReference type="EMBL" id="ABI99140.1"/>
    </source>
</evidence>
<evidence type="ECO:0000256" key="12">
    <source>
        <dbReference type="ARBA" id="ARBA00058638"/>
    </source>
</evidence>
<comment type="caution">
    <text evidence="18">Lacks conserved residue(s) required for the propagation of feature annotation.</text>
</comment>